<evidence type="ECO:0000313" key="4">
    <source>
        <dbReference type="Proteomes" id="UP000789390"/>
    </source>
</evidence>
<accession>A0A8J2WLR7</accession>
<dbReference type="OrthoDB" id="6360140at2759"/>
<dbReference type="EMBL" id="CAKKLH010000277">
    <property type="protein sequence ID" value="CAH0107605.1"/>
    <property type="molecule type" value="Genomic_DNA"/>
</dbReference>
<feature type="signal peptide" evidence="2">
    <location>
        <begin position="1"/>
        <end position="27"/>
    </location>
</feature>
<keyword evidence="2" id="KW-0732">Signal</keyword>
<gene>
    <name evidence="3" type="ORF">DGAL_LOCUS10925</name>
</gene>
<evidence type="ECO:0000313" key="3">
    <source>
        <dbReference type="EMBL" id="CAH0107605.1"/>
    </source>
</evidence>
<evidence type="ECO:0000256" key="1">
    <source>
        <dbReference type="SAM" id="MobiDB-lite"/>
    </source>
</evidence>
<feature type="region of interest" description="Disordered" evidence="1">
    <location>
        <begin position="97"/>
        <end position="116"/>
    </location>
</feature>
<dbReference type="AlphaFoldDB" id="A0A8J2WLR7"/>
<sequence length="860" mass="94876">MTSNTMPRRQIFLVMVGLLLLVFVTRGTVSLAIHSDERREIDSIEIESHESLIPEQPKVFVNTQQFPANTGQILSRYSDEYDDLSLERVHNIGPVSGSQFSAPIQTTSNGPRVQSPNIRNPVLIHSDEHDTFSVEVSLAGILANTQQSAQTTQMASNGGQEPVTSHIGRGKRIFKQPDERHIVSARPGKQVIIRTGATPGSPIQTTSMHNKATYRHSDEHDDYSDEVRSILTPANTNIPSSGPVYRLRSGTEHGSLPWREGEDDVHVQIDPLTKQVVNIRTELRDSIEHDVDFSDQITSRIATLPSMTSPVNANAAGNVQTPLTVNRRLYSQHSDEFDDRSYEVIRGAVNTNQRNGRNFTAPTQGVRLVSRHSDEHDDSLEIVRGIPIGQNRPAAVVPVQTSVTGSHVIGRHSDEVDDISLELVRPIAAVGGAVNPHQVATGVEHLLRHSDEHDSSIEIIGRIENLPFNVPVPTAVQNQGVHLVPTHSGELDDVSLEVHLIRNQTGSGQGVHLISRHSDERYDDASLEVVRQTVLNPGPNPTAPVQGVIQVVSRHSDELGDTSLEVHLIRNQTAPGQIRLLKHSDEHYDVSLEDTGTILNLQNGQILTGQIRPAQTGEQHLIRHSDEVDDVSLEIHHTGTSGVQPPMVVSGMVPAIASSATGVEHLLTHSDEQHDISLEDVIRRAPSKVGIMQQTSIPIQQDVLFRDSHEHEDLSLEVDINLLPEIQRLLTNVRTDVKVVLPQVPTQTTPPSSPVVITTAVNQGNLVVEQSRMSRVLKHNVSQELREILANPLFQQKIREIDSRLKSAPDSSRTKRLIEKYVEALALSSPAPFNAATTTTINSSFYLSLFITYWVSVWFL</sequence>
<name>A0A8J2WLR7_9CRUS</name>
<reference evidence="3" key="1">
    <citation type="submission" date="2021-11" db="EMBL/GenBank/DDBJ databases">
        <authorList>
            <person name="Schell T."/>
        </authorList>
    </citation>
    <scope>NUCLEOTIDE SEQUENCE</scope>
    <source>
        <strain evidence="3">M5</strain>
    </source>
</reference>
<evidence type="ECO:0000256" key="2">
    <source>
        <dbReference type="SAM" id="SignalP"/>
    </source>
</evidence>
<feature type="chain" id="PRO_5035202918" evidence="2">
    <location>
        <begin position="28"/>
        <end position="860"/>
    </location>
</feature>
<protein>
    <submittedName>
        <fullName evidence="3">Uncharacterized protein</fullName>
    </submittedName>
</protein>
<organism evidence="3 4">
    <name type="scientific">Daphnia galeata</name>
    <dbReference type="NCBI Taxonomy" id="27404"/>
    <lineage>
        <taxon>Eukaryota</taxon>
        <taxon>Metazoa</taxon>
        <taxon>Ecdysozoa</taxon>
        <taxon>Arthropoda</taxon>
        <taxon>Crustacea</taxon>
        <taxon>Branchiopoda</taxon>
        <taxon>Diplostraca</taxon>
        <taxon>Cladocera</taxon>
        <taxon>Anomopoda</taxon>
        <taxon>Daphniidae</taxon>
        <taxon>Daphnia</taxon>
    </lineage>
</organism>
<proteinExistence type="predicted"/>
<dbReference type="Proteomes" id="UP000789390">
    <property type="component" value="Unassembled WGS sequence"/>
</dbReference>
<keyword evidence="4" id="KW-1185">Reference proteome</keyword>
<comment type="caution">
    <text evidence="3">The sequence shown here is derived from an EMBL/GenBank/DDBJ whole genome shotgun (WGS) entry which is preliminary data.</text>
</comment>